<dbReference type="Pfam" id="PF13948">
    <property type="entry name" value="DUF4215"/>
    <property type="match status" value="1"/>
</dbReference>
<dbReference type="NCBIfam" id="TIGR02232">
    <property type="entry name" value="myxo_disulf_rpt"/>
    <property type="match status" value="2"/>
</dbReference>
<feature type="compositionally biased region" description="Low complexity" evidence="4">
    <location>
        <begin position="151"/>
        <end position="175"/>
    </location>
</feature>
<sequence>MHRTFLNSFKSLKNHRHLLFAGLLLGATAAACDPKMIGNETSGNVTCEEGETKPADDGCNTCTCHDGGWACTEIGCEGLCEEGETKLGEDGCNTCTCHDNSWACTLKDCLATEGQTAECGDGVLQAPEECDDGNLAGGDGCSAECTIEGAETEGTGTEGEPNETEGTGEPVETEGWSTTSAGVCGDGIVEGVESCDDGNTQSGDGCSSECGIEGGGALTCPDPAPADPYEILEAAIVGDKIVAEIQYSGGCIEHDFALCWDGAFAESDPVQIWTKISHDAKGDLCDALPTVKREFSLLDLKATYQAAYQAQSGEITIHLDGWADSLDYVF</sequence>
<dbReference type="InterPro" id="IPR011936">
    <property type="entry name" value="Myxo_disulph_rpt"/>
</dbReference>
<evidence type="ECO:0000256" key="1">
    <source>
        <dbReference type="ARBA" id="ARBA00022729"/>
    </source>
</evidence>
<reference evidence="5" key="1">
    <citation type="submission" date="2022-11" db="EMBL/GenBank/DDBJ databases">
        <title>Minimal conservation of predation-associated metabolite biosynthetic gene clusters underscores biosynthetic potential of Myxococcota including descriptions for ten novel species: Archangium lansinium sp. nov., Myxococcus landrumus sp. nov., Nannocystis bai.</title>
        <authorList>
            <person name="Ahearne A."/>
            <person name="Stevens C."/>
            <person name="Dowd S."/>
        </authorList>
    </citation>
    <scope>NUCLEOTIDE SEQUENCE</scope>
    <source>
        <strain evidence="5">Fl3</strain>
    </source>
</reference>
<organism evidence="5 6">
    <name type="scientific">Nannocystis punicea</name>
    <dbReference type="NCBI Taxonomy" id="2995304"/>
    <lineage>
        <taxon>Bacteria</taxon>
        <taxon>Pseudomonadati</taxon>
        <taxon>Myxococcota</taxon>
        <taxon>Polyangia</taxon>
        <taxon>Nannocystales</taxon>
        <taxon>Nannocystaceae</taxon>
        <taxon>Nannocystis</taxon>
    </lineage>
</organism>
<keyword evidence="1" id="KW-0732">Signal</keyword>
<dbReference type="PROSITE" id="PS51257">
    <property type="entry name" value="PROKAR_LIPOPROTEIN"/>
    <property type="match status" value="1"/>
</dbReference>
<accession>A0ABY7HD46</accession>
<keyword evidence="2" id="KW-0677">Repeat</keyword>
<protein>
    <submittedName>
        <fullName evidence="5">DUF4215 domain-containing protein</fullName>
    </submittedName>
</protein>
<evidence type="ECO:0000256" key="3">
    <source>
        <dbReference type="ARBA" id="ARBA00023157"/>
    </source>
</evidence>
<dbReference type="EMBL" id="CP114040">
    <property type="protein sequence ID" value="WAS97010.1"/>
    <property type="molecule type" value="Genomic_DNA"/>
</dbReference>
<evidence type="ECO:0000313" key="6">
    <source>
        <dbReference type="Proteomes" id="UP001164459"/>
    </source>
</evidence>
<name>A0ABY7HD46_9BACT</name>
<proteinExistence type="predicted"/>
<keyword evidence="3" id="KW-1015">Disulfide bond</keyword>
<gene>
    <name evidence="5" type="ORF">O0S08_12750</name>
</gene>
<evidence type="ECO:0000256" key="4">
    <source>
        <dbReference type="SAM" id="MobiDB-lite"/>
    </source>
</evidence>
<dbReference type="Proteomes" id="UP001164459">
    <property type="component" value="Chromosome"/>
</dbReference>
<dbReference type="RefSeq" id="WP_269039374.1">
    <property type="nucleotide sequence ID" value="NZ_CP114040.1"/>
</dbReference>
<feature type="region of interest" description="Disordered" evidence="4">
    <location>
        <begin position="151"/>
        <end position="178"/>
    </location>
</feature>
<evidence type="ECO:0000256" key="2">
    <source>
        <dbReference type="ARBA" id="ARBA00022737"/>
    </source>
</evidence>
<evidence type="ECO:0000313" key="5">
    <source>
        <dbReference type="EMBL" id="WAS97010.1"/>
    </source>
</evidence>
<keyword evidence="6" id="KW-1185">Reference proteome</keyword>